<comment type="caution">
    <text evidence="2">The sequence shown here is derived from an EMBL/GenBank/DDBJ whole genome shotgun (WGS) entry which is preliminary data.</text>
</comment>
<dbReference type="Proteomes" id="UP000527355">
    <property type="component" value="Unassembled WGS sequence"/>
</dbReference>
<protein>
    <submittedName>
        <fullName evidence="2">Uncharacterized protein</fullName>
    </submittedName>
</protein>
<accession>A0A7J7TTN4</accession>
<evidence type="ECO:0000256" key="1">
    <source>
        <dbReference type="SAM" id="MobiDB-lite"/>
    </source>
</evidence>
<gene>
    <name evidence="2" type="ORF">mMyoMyo1_008947</name>
</gene>
<evidence type="ECO:0000313" key="2">
    <source>
        <dbReference type="EMBL" id="KAF6303964.1"/>
    </source>
</evidence>
<feature type="compositionally biased region" description="Basic and acidic residues" evidence="1">
    <location>
        <begin position="26"/>
        <end position="45"/>
    </location>
</feature>
<organism evidence="2 3">
    <name type="scientific">Myotis myotis</name>
    <name type="common">Greater mouse-eared bat</name>
    <name type="synonym">Vespertilio myotis</name>
    <dbReference type="NCBI Taxonomy" id="51298"/>
    <lineage>
        <taxon>Eukaryota</taxon>
        <taxon>Metazoa</taxon>
        <taxon>Chordata</taxon>
        <taxon>Craniata</taxon>
        <taxon>Vertebrata</taxon>
        <taxon>Euteleostomi</taxon>
        <taxon>Mammalia</taxon>
        <taxon>Eutheria</taxon>
        <taxon>Laurasiatheria</taxon>
        <taxon>Chiroptera</taxon>
        <taxon>Yangochiroptera</taxon>
        <taxon>Vespertilionidae</taxon>
        <taxon>Myotis</taxon>
    </lineage>
</organism>
<name>A0A7J7TTN4_MYOMY</name>
<feature type="region of interest" description="Disordered" evidence="1">
    <location>
        <begin position="120"/>
        <end position="187"/>
    </location>
</feature>
<reference evidence="2 3" key="1">
    <citation type="journal article" date="2020" name="Nature">
        <title>Six reference-quality genomes reveal evolution of bat adaptations.</title>
        <authorList>
            <person name="Jebb D."/>
            <person name="Huang Z."/>
            <person name="Pippel M."/>
            <person name="Hughes G.M."/>
            <person name="Lavrichenko K."/>
            <person name="Devanna P."/>
            <person name="Winkler S."/>
            <person name="Jermiin L.S."/>
            <person name="Skirmuntt E.C."/>
            <person name="Katzourakis A."/>
            <person name="Burkitt-Gray L."/>
            <person name="Ray D.A."/>
            <person name="Sullivan K.A.M."/>
            <person name="Roscito J.G."/>
            <person name="Kirilenko B.M."/>
            <person name="Davalos L.M."/>
            <person name="Corthals A.P."/>
            <person name="Power M.L."/>
            <person name="Jones G."/>
            <person name="Ransome R.D."/>
            <person name="Dechmann D.K.N."/>
            <person name="Locatelli A.G."/>
            <person name="Puechmaille S.J."/>
            <person name="Fedrigo O."/>
            <person name="Jarvis E.D."/>
            <person name="Hiller M."/>
            <person name="Vernes S.C."/>
            <person name="Myers E.W."/>
            <person name="Teeling E.C."/>
        </authorList>
    </citation>
    <scope>NUCLEOTIDE SEQUENCE [LARGE SCALE GENOMIC DNA]</scope>
    <source>
        <strain evidence="2">MMyoMyo1</strain>
        <tissue evidence="2">Flight muscle</tissue>
    </source>
</reference>
<dbReference type="AlphaFoldDB" id="A0A7J7TTN4"/>
<dbReference type="EMBL" id="JABWUV010000015">
    <property type="protein sequence ID" value="KAF6303964.1"/>
    <property type="molecule type" value="Genomic_DNA"/>
</dbReference>
<keyword evidence="3" id="KW-1185">Reference proteome</keyword>
<sequence length="244" mass="27448">MNVSLSLKAKQRIDLGYLPRKNNLHLHSENVRPPEQGHRPGTETHRGRKPWMLSKGQNWKNKNLTSRVTHLPLAYHWSGGLNSLTFSFLKITLRPHLYFSSRPRKAAKLDKWHLAALEPATLSNDPPDPHPGPGTDQSVESTTFKEHTWKADEYPNETSPTISTSKRDKYAQNSAGSPTKEHAIAIPPTGTYPQLLRDLMRLTTRRAMSHGSSSLANPLSLSSRPLFILVSVPFEYSHLPSPFP</sequence>
<evidence type="ECO:0000313" key="3">
    <source>
        <dbReference type="Proteomes" id="UP000527355"/>
    </source>
</evidence>
<feature type="compositionally biased region" description="Basic and acidic residues" evidence="1">
    <location>
        <begin position="143"/>
        <end position="153"/>
    </location>
</feature>
<proteinExistence type="predicted"/>
<feature type="region of interest" description="Disordered" evidence="1">
    <location>
        <begin position="25"/>
        <end position="51"/>
    </location>
</feature>